<comment type="caution">
    <text evidence="1">The sequence shown here is derived from an EMBL/GenBank/DDBJ whole genome shotgun (WGS) entry which is preliminary data.</text>
</comment>
<accession>A0AAV9IL27</accession>
<name>A0AAV9IL27_9RHOD</name>
<sequence length="712" mass="81427">MPGLPEGTNIGERAVDALVNETLYVSVDCSALCGKSHAEANLVKRICEKALFEHPNESELLSGVLPYVENPKEWVHRLLEITKKRYLFVFMDEFEYLESKVSVHGVDFKCPDEVIGKGNVHRSFFYILSHFLSEPYIIFVIAGRVGTIVEILDDAASVSVNLNLLPLDPFSENDVQYLIQEIKQFEGKPLLSCLFPSHPEEGHSWFSKQLYDYTGGLPGHVRHVLKRLVEFFVRFKPNSDLSEQDMKELMEKFGPEFCCTRNLYCLTPKGMATFSAFLIASILRLQFHVREMVYSGLHNRREYVLDVANSLGFYYVCCPWEESSEQNDIMESMSFRLLFPRIVLNNFVKYWKYTPIHFHLFQLIGRLDSSFCRRFKLDVIFTLILYVRWSFCSQLGDLRIFYNSFVQHLSIQPSGSVSISKQMPHFKYIPPFNSAISGVCSSGKELYSLNAWKSFYDKYLSEDGIFFVDQDSDYGPSIIIRVTGNCLSSSDEENSSSELGESETQASTEKRTYLIGISLKCLPSSSPGFNLIMLKEEIGRFVHPVSSQLQLKENNLMAIQLIISNKYSADISEQLSHAGDNWVLDHGVYASSYNRRLKYFKPPAEPMEGSDRYRLTIPANCQVGVCSTETLKYFLDASFTDNLVQVFNVDHTSSTESNARTKLLEDSFVELLKLVHFDASEPYYSDSMETDDVASRQMMDWLWSGISQKFPG</sequence>
<evidence type="ECO:0000313" key="2">
    <source>
        <dbReference type="Proteomes" id="UP001300502"/>
    </source>
</evidence>
<gene>
    <name evidence="1" type="ORF">GAYE_SCF47G5953</name>
</gene>
<evidence type="ECO:0000313" key="1">
    <source>
        <dbReference type="EMBL" id="KAK4528019.1"/>
    </source>
</evidence>
<protein>
    <recommendedName>
        <fullName evidence="3">Archaeal ATPase</fullName>
    </recommendedName>
</protein>
<dbReference type="EMBL" id="JANCYU010000058">
    <property type="protein sequence ID" value="KAK4528019.1"/>
    <property type="molecule type" value="Genomic_DNA"/>
</dbReference>
<evidence type="ECO:0008006" key="3">
    <source>
        <dbReference type="Google" id="ProtNLM"/>
    </source>
</evidence>
<reference evidence="1 2" key="1">
    <citation type="submission" date="2022-07" db="EMBL/GenBank/DDBJ databases">
        <title>Genome-wide signatures of adaptation to extreme environments.</title>
        <authorList>
            <person name="Cho C.H."/>
            <person name="Yoon H.S."/>
        </authorList>
    </citation>
    <scope>NUCLEOTIDE SEQUENCE [LARGE SCALE GENOMIC DNA]</scope>
    <source>
        <strain evidence="1 2">108.79 E11</strain>
    </source>
</reference>
<proteinExistence type="predicted"/>
<dbReference type="Proteomes" id="UP001300502">
    <property type="component" value="Unassembled WGS sequence"/>
</dbReference>
<keyword evidence="2" id="KW-1185">Reference proteome</keyword>
<organism evidence="1 2">
    <name type="scientific">Galdieria yellowstonensis</name>
    <dbReference type="NCBI Taxonomy" id="3028027"/>
    <lineage>
        <taxon>Eukaryota</taxon>
        <taxon>Rhodophyta</taxon>
        <taxon>Bangiophyceae</taxon>
        <taxon>Galdieriales</taxon>
        <taxon>Galdieriaceae</taxon>
        <taxon>Galdieria</taxon>
    </lineage>
</organism>
<dbReference type="AlphaFoldDB" id="A0AAV9IL27"/>